<accession>A0A0F9AFG7</accession>
<name>A0A0F9AFG7_9ZZZZ</name>
<dbReference type="AlphaFoldDB" id="A0A0F9AFG7"/>
<protein>
    <submittedName>
        <fullName evidence="1">Uncharacterized protein</fullName>
    </submittedName>
</protein>
<feature type="non-terminal residue" evidence="1">
    <location>
        <position position="1"/>
    </location>
</feature>
<evidence type="ECO:0000313" key="1">
    <source>
        <dbReference type="EMBL" id="KKK77259.1"/>
    </source>
</evidence>
<dbReference type="EMBL" id="LAZR01055039">
    <property type="protein sequence ID" value="KKK77259.1"/>
    <property type="molecule type" value="Genomic_DNA"/>
</dbReference>
<comment type="caution">
    <text evidence="1">The sequence shown here is derived from an EMBL/GenBank/DDBJ whole genome shotgun (WGS) entry which is preliminary data.</text>
</comment>
<sequence>DATNMTIMQTAIWVRENGWKNLRVRFIPGNAGFRIELERLPR</sequence>
<gene>
    <name evidence="1" type="ORF">LCGC14_2855420</name>
</gene>
<organism evidence="1">
    <name type="scientific">marine sediment metagenome</name>
    <dbReference type="NCBI Taxonomy" id="412755"/>
    <lineage>
        <taxon>unclassified sequences</taxon>
        <taxon>metagenomes</taxon>
        <taxon>ecological metagenomes</taxon>
    </lineage>
</organism>
<proteinExistence type="predicted"/>
<reference evidence="1" key="1">
    <citation type="journal article" date="2015" name="Nature">
        <title>Complex archaea that bridge the gap between prokaryotes and eukaryotes.</title>
        <authorList>
            <person name="Spang A."/>
            <person name="Saw J.H."/>
            <person name="Jorgensen S.L."/>
            <person name="Zaremba-Niedzwiedzka K."/>
            <person name="Martijn J."/>
            <person name="Lind A.E."/>
            <person name="van Eijk R."/>
            <person name="Schleper C."/>
            <person name="Guy L."/>
            <person name="Ettema T.J."/>
        </authorList>
    </citation>
    <scope>NUCLEOTIDE SEQUENCE</scope>
</reference>